<dbReference type="AlphaFoldDB" id="A0A4R1SAX9"/>
<dbReference type="OrthoDB" id="1884465at2"/>
<name>A0A4R1SAX9_HYDET</name>
<keyword evidence="2" id="KW-1185">Reference proteome</keyword>
<evidence type="ECO:0000313" key="1">
    <source>
        <dbReference type="EMBL" id="TCL76394.1"/>
    </source>
</evidence>
<gene>
    <name evidence="1" type="ORF">EDC14_1002153</name>
</gene>
<dbReference type="RefSeq" id="WP_132012578.1">
    <property type="nucleotide sequence ID" value="NZ_SLUN01000002.1"/>
</dbReference>
<accession>A0A4R1SAX9</accession>
<proteinExistence type="predicted"/>
<protein>
    <submittedName>
        <fullName evidence="1">Uncharacterized protein</fullName>
    </submittedName>
</protein>
<evidence type="ECO:0000313" key="2">
    <source>
        <dbReference type="Proteomes" id="UP000295008"/>
    </source>
</evidence>
<organism evidence="1 2">
    <name type="scientific">Hydrogenispora ethanolica</name>
    <dbReference type="NCBI Taxonomy" id="1082276"/>
    <lineage>
        <taxon>Bacteria</taxon>
        <taxon>Bacillati</taxon>
        <taxon>Bacillota</taxon>
        <taxon>Hydrogenispora</taxon>
    </lineage>
</organism>
<dbReference type="EMBL" id="SLUN01000002">
    <property type="protein sequence ID" value="TCL76394.1"/>
    <property type="molecule type" value="Genomic_DNA"/>
</dbReference>
<dbReference type="Proteomes" id="UP000295008">
    <property type="component" value="Unassembled WGS sequence"/>
</dbReference>
<sequence length="444" mass="50008">MECPEKVREFLGRQKSVTAAVANFIEQFQELAGEIEPPEREALAHCVQQMFRKYYYSVLDPDALITPAGIVNTLCEREFGRGFMVVPVLRVTRQDPSDEGLDYHLVRVQADHHPLVEDLKSLLESATRGLAMEHPGILLPREQDKLKAGFFLEDRHYLNTLGLIALEAGLLECEETPFGITGKTAPGAAEFLDLDATEQFGRLVDAAIRLCSKTLAQAFPEAALEFTVAKIKGLLKHPGRLEGLLEAVLRRMGVDQQQFDELMLTGDLEQYSQAGEDGLENLTKFLWLQVYLDLYFFTPFGYYLQLIQPVYPEVYDLELEVDDLLAELDDFKTMRSKLFAAAAEYDLTVLGEDWLARGEKPRREQAIPADVADEDLLQVVLASRDYLDFDAEEFDADAGDDEEDCCEGEEHEACHAPAADCGENGQVIDFLSERKRRRKESAGR</sequence>
<comment type="caution">
    <text evidence="1">The sequence shown here is derived from an EMBL/GenBank/DDBJ whole genome shotgun (WGS) entry which is preliminary data.</text>
</comment>
<reference evidence="1 2" key="1">
    <citation type="submission" date="2019-03" db="EMBL/GenBank/DDBJ databases">
        <title>Genomic Encyclopedia of Type Strains, Phase IV (KMG-IV): sequencing the most valuable type-strain genomes for metagenomic binning, comparative biology and taxonomic classification.</title>
        <authorList>
            <person name="Goeker M."/>
        </authorList>
    </citation>
    <scope>NUCLEOTIDE SEQUENCE [LARGE SCALE GENOMIC DNA]</scope>
    <source>
        <strain evidence="1 2">LX-B</strain>
    </source>
</reference>